<evidence type="ECO:0000313" key="9">
    <source>
        <dbReference type="Proteomes" id="UP000050482"/>
    </source>
</evidence>
<evidence type="ECO:0000256" key="2">
    <source>
        <dbReference type="ARBA" id="ARBA00022598"/>
    </source>
</evidence>
<protein>
    <submittedName>
        <fullName evidence="8">Fatty-acid--CoA ligase</fullName>
    </submittedName>
</protein>
<organism evidence="8 9">
    <name type="scientific">Alicyclobacillus ferrooxydans</name>
    <dbReference type="NCBI Taxonomy" id="471514"/>
    <lineage>
        <taxon>Bacteria</taxon>
        <taxon>Bacillati</taxon>
        <taxon>Bacillota</taxon>
        <taxon>Bacilli</taxon>
        <taxon>Bacillales</taxon>
        <taxon>Alicyclobacillaceae</taxon>
        <taxon>Alicyclobacillus</taxon>
    </lineage>
</organism>
<dbReference type="Pfam" id="PF13193">
    <property type="entry name" value="AMP-binding_C"/>
    <property type="match status" value="1"/>
</dbReference>
<dbReference type="InterPro" id="IPR042099">
    <property type="entry name" value="ANL_N_sf"/>
</dbReference>
<keyword evidence="2 8" id="KW-0436">Ligase</keyword>
<dbReference type="NCBIfam" id="NF004837">
    <property type="entry name" value="PRK06187.1"/>
    <property type="match status" value="1"/>
</dbReference>
<evidence type="ECO:0000256" key="5">
    <source>
        <dbReference type="SAM" id="MobiDB-lite"/>
    </source>
</evidence>
<dbReference type="Pfam" id="PF00501">
    <property type="entry name" value="AMP-binding"/>
    <property type="match status" value="1"/>
</dbReference>
<dbReference type="GO" id="GO:0006631">
    <property type="term" value="P:fatty acid metabolic process"/>
    <property type="evidence" value="ECO:0007669"/>
    <property type="project" value="UniProtKB-KW"/>
</dbReference>
<dbReference type="STRING" id="471514.AN477_07230"/>
<proteinExistence type="inferred from homology"/>
<dbReference type="EMBL" id="LJCO01000033">
    <property type="protein sequence ID" value="KPV44482.1"/>
    <property type="molecule type" value="Genomic_DNA"/>
</dbReference>
<keyword evidence="4" id="KW-0443">Lipid metabolism</keyword>
<evidence type="ECO:0000313" key="8">
    <source>
        <dbReference type="EMBL" id="KPV44482.1"/>
    </source>
</evidence>
<dbReference type="RefSeq" id="WP_054968578.1">
    <property type="nucleotide sequence ID" value="NZ_LJCO01000033.1"/>
</dbReference>
<feature type="domain" description="AMP-dependent synthetase/ligase" evidence="6">
    <location>
        <begin position="19"/>
        <end position="432"/>
    </location>
</feature>
<dbReference type="CDD" id="cd12119">
    <property type="entry name" value="ttLC_FACS_AlkK_like"/>
    <property type="match status" value="1"/>
</dbReference>
<dbReference type="PATRIC" id="fig|471514.4.peg.3691"/>
<dbReference type="OrthoDB" id="9765680at2"/>
<feature type="domain" description="AMP-binding enzyme C-terminal" evidence="7">
    <location>
        <begin position="482"/>
        <end position="556"/>
    </location>
</feature>
<evidence type="ECO:0000256" key="3">
    <source>
        <dbReference type="ARBA" id="ARBA00022832"/>
    </source>
</evidence>
<evidence type="ECO:0000256" key="4">
    <source>
        <dbReference type="ARBA" id="ARBA00023098"/>
    </source>
</evidence>
<dbReference type="AlphaFoldDB" id="A0A0P9D4W8"/>
<evidence type="ECO:0000259" key="7">
    <source>
        <dbReference type="Pfam" id="PF13193"/>
    </source>
</evidence>
<dbReference type="PANTHER" id="PTHR43859:SF4">
    <property type="entry name" value="BUTANOATE--COA LIGASE AAE1-RELATED"/>
    <property type="match status" value="1"/>
</dbReference>
<keyword evidence="3" id="KW-0276">Fatty acid metabolism</keyword>
<evidence type="ECO:0000259" key="6">
    <source>
        <dbReference type="Pfam" id="PF00501"/>
    </source>
</evidence>
<dbReference type="FunFam" id="3.30.300.30:FF:000008">
    <property type="entry name" value="2,3-dihydroxybenzoate-AMP ligase"/>
    <property type="match status" value="1"/>
</dbReference>
<gene>
    <name evidence="8" type="ORF">AN477_07230</name>
</gene>
<dbReference type="PANTHER" id="PTHR43859">
    <property type="entry name" value="ACYL-ACTIVATING ENZYME"/>
    <property type="match status" value="1"/>
</dbReference>
<accession>A0A0P9D4W8</accession>
<dbReference type="InterPro" id="IPR000873">
    <property type="entry name" value="AMP-dep_synth/lig_dom"/>
</dbReference>
<feature type="region of interest" description="Disordered" evidence="5">
    <location>
        <begin position="146"/>
        <end position="179"/>
    </location>
</feature>
<sequence length="573" mass="62821">MMETPLIMRHLFEYSQIYYPQKEIVTRTPDGEFRYTYRDFGERTRRLSSALAKLGVERGDRVGTFAWNHHRHLEAYFAIPCMGAVLHTINIRLSPEHITYIVNHAEDKVLLVDEGLLPLLEPLADQLQSVKAFIIMGEGGVQLDGEDAAGSGAGEGGAGGKGRIGAGGSESGASDRARNTPLQPAYSYEALLTEGDPAFSYPDDLEENAPMGMCYTSATTGNPKGVVYSHRGIYLHTMATGLANTMALSESDVIMPIVPMFHANAWGLPFAAVWFGAKMVLPGPAPSPSALLSLIAKEGVTVAAGVPTVWLGLLQEVETHPEQKLALRTVLCGGSAAPPALIQAYEQHGIPFQHAYGMTETSPLATFARLQTYQTALSPEEQLSIRATQGMLVPGLEVRVVKDDEDDEDVAWDGREMGELLLRGPWIADGYYNDERSQDAFRDGWLHTGDVATIDEEGFVRLVDRTKDLVKSGGEWISSVDLENALMAHPAVFEAAVVGVPHPKWDERPLAFVVFKPGQSAAKEELLNSLRSRFAKWWIPDDILIIDEIPKTSVGKFMKRTLREEYQGHYAGV</sequence>
<name>A0A0P9D4W8_9BACL</name>
<dbReference type="Gene3D" id="3.40.50.12780">
    <property type="entry name" value="N-terminal domain of ligase-like"/>
    <property type="match status" value="1"/>
</dbReference>
<comment type="similarity">
    <text evidence="1">Belongs to the ATP-dependent AMP-binding enzyme family.</text>
</comment>
<dbReference type="SUPFAM" id="SSF56801">
    <property type="entry name" value="Acetyl-CoA synthetase-like"/>
    <property type="match status" value="1"/>
</dbReference>
<keyword evidence="9" id="KW-1185">Reference proteome</keyword>
<dbReference type="InterPro" id="IPR025110">
    <property type="entry name" value="AMP-bd_C"/>
</dbReference>
<dbReference type="Gene3D" id="3.30.300.30">
    <property type="match status" value="1"/>
</dbReference>
<comment type="caution">
    <text evidence="8">The sequence shown here is derived from an EMBL/GenBank/DDBJ whole genome shotgun (WGS) entry which is preliminary data.</text>
</comment>
<feature type="compositionally biased region" description="Gly residues" evidence="5">
    <location>
        <begin position="151"/>
        <end position="170"/>
    </location>
</feature>
<dbReference type="GO" id="GO:0016874">
    <property type="term" value="F:ligase activity"/>
    <property type="evidence" value="ECO:0007669"/>
    <property type="project" value="UniProtKB-KW"/>
</dbReference>
<dbReference type="Proteomes" id="UP000050482">
    <property type="component" value="Unassembled WGS sequence"/>
</dbReference>
<evidence type="ECO:0000256" key="1">
    <source>
        <dbReference type="ARBA" id="ARBA00006432"/>
    </source>
</evidence>
<dbReference type="InterPro" id="IPR045851">
    <property type="entry name" value="AMP-bd_C_sf"/>
</dbReference>
<reference evidence="8 9" key="1">
    <citation type="submission" date="2015-09" db="EMBL/GenBank/DDBJ databases">
        <title>Draft genome sequence of Alicyclobacillus ferrooxydans DSM 22381.</title>
        <authorList>
            <person name="Hemp J."/>
        </authorList>
    </citation>
    <scope>NUCLEOTIDE SEQUENCE [LARGE SCALE GENOMIC DNA]</scope>
    <source>
        <strain evidence="8 9">TC-34</strain>
    </source>
</reference>